<protein>
    <submittedName>
        <fullName evidence="3">Uncharacterized protein</fullName>
    </submittedName>
</protein>
<keyword evidence="2" id="KW-0732">Signal</keyword>
<dbReference type="AlphaFoldDB" id="A0A9N8H3G6"/>
<sequence length="404" mass="45540">MISLLVAPLLLLGSTHGLVVIPETRRQLGTMTLSSSLSSHDANIPSDEMIRRDIESMREEAKERLQSLSAQMDDIIRKHEEEHPQPKESSFLDSSAFERAELPIVDVENLRLHNQQTRSIEEEFVVVSPPSYVSDSSLLHDTRWKVVIQVGGKGGNTDEKPLLIHLVMDFTADTLNDNDDLLRSGFSTSEAKTLRIKESWIGASSWTEGRQRDVQIKATGGWKVLPGQGPKGIDILRFYIDVEDEICHDKENSSLRCPAQRVYCTSGFFSMGHHNESEAFKDYLRGELNRLVEKYEDLTSEGENDERLFSLDGVKRAKKMIDLRKQIKTTNERITQARIRDPEKSMLRLSRRGDIGVTKEGQVCYKADANGASAEYLVLGRMEMASINKPIIESPPTSADTLRP</sequence>
<gene>
    <name evidence="3" type="ORF">SEMRO_26_G017580.1</name>
</gene>
<evidence type="ECO:0000313" key="4">
    <source>
        <dbReference type="Proteomes" id="UP001153069"/>
    </source>
</evidence>
<evidence type="ECO:0000256" key="2">
    <source>
        <dbReference type="SAM" id="SignalP"/>
    </source>
</evidence>
<feature type="signal peptide" evidence="2">
    <location>
        <begin position="1"/>
        <end position="17"/>
    </location>
</feature>
<accession>A0A9N8H3G6</accession>
<dbReference type="Proteomes" id="UP001153069">
    <property type="component" value="Unassembled WGS sequence"/>
</dbReference>
<feature type="coiled-coil region" evidence="1">
    <location>
        <begin position="51"/>
        <end position="82"/>
    </location>
</feature>
<evidence type="ECO:0000256" key="1">
    <source>
        <dbReference type="SAM" id="Coils"/>
    </source>
</evidence>
<keyword evidence="1" id="KW-0175">Coiled coil</keyword>
<keyword evidence="4" id="KW-1185">Reference proteome</keyword>
<reference evidence="3" key="1">
    <citation type="submission" date="2020-06" db="EMBL/GenBank/DDBJ databases">
        <authorList>
            <consortium name="Plant Systems Biology data submission"/>
        </authorList>
    </citation>
    <scope>NUCLEOTIDE SEQUENCE</scope>
    <source>
        <strain evidence="3">D6</strain>
    </source>
</reference>
<comment type="caution">
    <text evidence="3">The sequence shown here is derived from an EMBL/GenBank/DDBJ whole genome shotgun (WGS) entry which is preliminary data.</text>
</comment>
<feature type="coiled-coil region" evidence="1">
    <location>
        <begin position="281"/>
        <end position="340"/>
    </location>
</feature>
<dbReference type="EMBL" id="CAICTM010000026">
    <property type="protein sequence ID" value="CAB9497815.1"/>
    <property type="molecule type" value="Genomic_DNA"/>
</dbReference>
<name>A0A9N8H3G6_9STRA</name>
<proteinExistence type="predicted"/>
<feature type="chain" id="PRO_5040220940" evidence="2">
    <location>
        <begin position="18"/>
        <end position="404"/>
    </location>
</feature>
<evidence type="ECO:0000313" key="3">
    <source>
        <dbReference type="EMBL" id="CAB9497815.1"/>
    </source>
</evidence>
<dbReference type="OrthoDB" id="45740at2759"/>
<organism evidence="3 4">
    <name type="scientific">Seminavis robusta</name>
    <dbReference type="NCBI Taxonomy" id="568900"/>
    <lineage>
        <taxon>Eukaryota</taxon>
        <taxon>Sar</taxon>
        <taxon>Stramenopiles</taxon>
        <taxon>Ochrophyta</taxon>
        <taxon>Bacillariophyta</taxon>
        <taxon>Bacillariophyceae</taxon>
        <taxon>Bacillariophycidae</taxon>
        <taxon>Naviculales</taxon>
        <taxon>Naviculaceae</taxon>
        <taxon>Seminavis</taxon>
    </lineage>
</organism>